<evidence type="ECO:0000256" key="1">
    <source>
        <dbReference type="SAM" id="MobiDB-lite"/>
    </source>
</evidence>
<keyword evidence="3" id="KW-1185">Reference proteome</keyword>
<feature type="compositionally biased region" description="Basic and acidic residues" evidence="1">
    <location>
        <begin position="68"/>
        <end position="84"/>
    </location>
</feature>
<organism evidence="2 3">
    <name type="scientific">Rubripirellula amarantea</name>
    <dbReference type="NCBI Taxonomy" id="2527999"/>
    <lineage>
        <taxon>Bacteria</taxon>
        <taxon>Pseudomonadati</taxon>
        <taxon>Planctomycetota</taxon>
        <taxon>Planctomycetia</taxon>
        <taxon>Pirellulales</taxon>
        <taxon>Pirellulaceae</taxon>
        <taxon>Rubripirellula</taxon>
    </lineage>
</organism>
<reference evidence="2 3" key="1">
    <citation type="submission" date="2019-02" db="EMBL/GenBank/DDBJ databases">
        <title>Deep-cultivation of Planctomycetes and their phenomic and genomic characterization uncovers novel biology.</title>
        <authorList>
            <person name="Wiegand S."/>
            <person name="Jogler M."/>
            <person name="Boedeker C."/>
            <person name="Pinto D."/>
            <person name="Vollmers J."/>
            <person name="Rivas-Marin E."/>
            <person name="Kohn T."/>
            <person name="Peeters S.H."/>
            <person name="Heuer A."/>
            <person name="Rast P."/>
            <person name="Oberbeckmann S."/>
            <person name="Bunk B."/>
            <person name="Jeske O."/>
            <person name="Meyerdierks A."/>
            <person name="Storesund J.E."/>
            <person name="Kallscheuer N."/>
            <person name="Luecker S."/>
            <person name="Lage O.M."/>
            <person name="Pohl T."/>
            <person name="Merkel B.J."/>
            <person name="Hornburger P."/>
            <person name="Mueller R.-W."/>
            <person name="Bruemmer F."/>
            <person name="Labrenz M."/>
            <person name="Spormann A.M."/>
            <person name="Op Den Camp H."/>
            <person name="Overmann J."/>
            <person name="Amann R."/>
            <person name="Jetten M.S.M."/>
            <person name="Mascher T."/>
            <person name="Medema M.H."/>
            <person name="Devos D.P."/>
            <person name="Kaster A.-K."/>
            <person name="Ovreas L."/>
            <person name="Rohde M."/>
            <person name="Galperin M.Y."/>
            <person name="Jogler C."/>
        </authorList>
    </citation>
    <scope>NUCLEOTIDE SEQUENCE [LARGE SCALE GENOMIC DNA]</scope>
    <source>
        <strain evidence="2 3">Pla22</strain>
    </source>
</reference>
<protein>
    <submittedName>
        <fullName evidence="2">Uncharacterized protein</fullName>
    </submittedName>
</protein>
<sequence>MQAFCRQSGIHSYAFCRGYLRAAFTTPVCRPGTLRMAAPLRFGVPLRYVDSKGAEDRIQARAHPGISSRDRMESSRRSDGHNSL</sequence>
<evidence type="ECO:0000313" key="2">
    <source>
        <dbReference type="EMBL" id="TWT52818.1"/>
    </source>
</evidence>
<evidence type="ECO:0000313" key="3">
    <source>
        <dbReference type="Proteomes" id="UP000316598"/>
    </source>
</evidence>
<proteinExistence type="predicted"/>
<feature type="region of interest" description="Disordered" evidence="1">
    <location>
        <begin position="55"/>
        <end position="84"/>
    </location>
</feature>
<comment type="caution">
    <text evidence="2">The sequence shown here is derived from an EMBL/GenBank/DDBJ whole genome shotgun (WGS) entry which is preliminary data.</text>
</comment>
<accession>A0A5C5WQ46</accession>
<dbReference type="Proteomes" id="UP000316598">
    <property type="component" value="Unassembled WGS sequence"/>
</dbReference>
<gene>
    <name evidence="2" type="ORF">Pla22_04460</name>
</gene>
<dbReference type="EMBL" id="SJPI01000001">
    <property type="protein sequence ID" value="TWT52818.1"/>
    <property type="molecule type" value="Genomic_DNA"/>
</dbReference>
<dbReference type="AlphaFoldDB" id="A0A5C5WQ46"/>
<name>A0A5C5WQ46_9BACT</name>